<protein>
    <recommendedName>
        <fullName evidence="3">Amidohydrolase</fullName>
    </recommendedName>
</protein>
<proteinExistence type="predicted"/>
<dbReference type="RefSeq" id="WP_090064225.1">
    <property type="nucleotide sequence ID" value="NZ_FOFT01000002.1"/>
</dbReference>
<dbReference type="SUPFAM" id="SSF51556">
    <property type="entry name" value="Metallo-dependent hydrolases"/>
    <property type="match status" value="1"/>
</dbReference>
<gene>
    <name evidence="1" type="ORF">SAMN05216195_102710</name>
</gene>
<sequence length="121" mass="12989">MPPGHVLFGSDVPYSTPTWGAHATARGARYLGLNRAQIASVMGGQARRLVARAEPADLGPALLPRPAGSPAPRRLRLRNELLDRYEKHVPHLDTGNEYAGWDLIATAALIVRTPGPPLPTT</sequence>
<reference evidence="2" key="1">
    <citation type="submission" date="2016-10" db="EMBL/GenBank/DDBJ databases">
        <authorList>
            <person name="Varghese N."/>
            <person name="Submissions S."/>
        </authorList>
    </citation>
    <scope>NUCLEOTIDE SEQUENCE [LARGE SCALE GENOMIC DNA]</scope>
    <source>
        <strain evidence="2">CGMCC 4.578</strain>
    </source>
</reference>
<evidence type="ECO:0000313" key="1">
    <source>
        <dbReference type="EMBL" id="SEQ55223.1"/>
    </source>
</evidence>
<dbReference type="AlphaFoldDB" id="A0A1H9GZ01"/>
<dbReference type="OrthoDB" id="149172at2"/>
<name>A0A1H9GZ01_9PSEU</name>
<evidence type="ECO:0000313" key="2">
    <source>
        <dbReference type="Proteomes" id="UP000199028"/>
    </source>
</evidence>
<dbReference type="EMBL" id="FOFT01000002">
    <property type="protein sequence ID" value="SEQ55223.1"/>
    <property type="molecule type" value="Genomic_DNA"/>
</dbReference>
<accession>A0A1H9GZ01</accession>
<evidence type="ECO:0008006" key="3">
    <source>
        <dbReference type="Google" id="ProtNLM"/>
    </source>
</evidence>
<dbReference type="Proteomes" id="UP000199028">
    <property type="component" value="Unassembled WGS sequence"/>
</dbReference>
<dbReference type="InterPro" id="IPR032466">
    <property type="entry name" value="Metal_Hydrolase"/>
</dbReference>
<organism evidence="1 2">
    <name type="scientific">Lentzea flaviverrucosa</name>
    <dbReference type="NCBI Taxonomy" id="200379"/>
    <lineage>
        <taxon>Bacteria</taxon>
        <taxon>Bacillati</taxon>
        <taxon>Actinomycetota</taxon>
        <taxon>Actinomycetes</taxon>
        <taxon>Pseudonocardiales</taxon>
        <taxon>Pseudonocardiaceae</taxon>
        <taxon>Lentzea</taxon>
    </lineage>
</organism>
<keyword evidence="2" id="KW-1185">Reference proteome</keyword>